<keyword evidence="2" id="KW-0175">Coiled coil</keyword>
<dbReference type="NCBIfam" id="TIGR00103">
    <property type="entry name" value="DNA_YbaB_EbfC"/>
    <property type="match status" value="1"/>
</dbReference>
<keyword evidence="4" id="KW-1185">Reference proteome</keyword>
<reference evidence="3 4" key="1">
    <citation type="submission" date="2021-01" db="EMBL/GenBank/DDBJ databases">
        <title>Sequencing the genomes of 1000 actinobacteria strains.</title>
        <authorList>
            <person name="Klenk H.-P."/>
        </authorList>
    </citation>
    <scope>NUCLEOTIDE SEQUENCE [LARGE SCALE GENOMIC DNA]</scope>
    <source>
        <strain evidence="3 4">DSM 100204</strain>
    </source>
</reference>
<evidence type="ECO:0000313" key="3">
    <source>
        <dbReference type="EMBL" id="MBM7489484.1"/>
    </source>
</evidence>
<accession>A0ABS2LP96</accession>
<dbReference type="InterPro" id="IPR004401">
    <property type="entry name" value="YbaB/EbfC"/>
</dbReference>
<dbReference type="Gene3D" id="3.30.1310.10">
    <property type="entry name" value="Nucleoid-associated protein YbaB-like domain"/>
    <property type="match status" value="1"/>
</dbReference>
<sequence length="112" mass="12506">MQPQQEPFGLEAFAQQTREMQERMQHVQDRLLAAEATGTAGDGLVSITLTARGEVRQVFVDPSLADPARLGTLEELLAEAFTRANEAMRRLTDDGIRPLMQDLAWLTDRLPN</sequence>
<dbReference type="PANTHER" id="PTHR33449">
    <property type="entry name" value="NUCLEOID-ASSOCIATED PROTEIN YBAB"/>
    <property type="match status" value="1"/>
</dbReference>
<evidence type="ECO:0000256" key="1">
    <source>
        <dbReference type="ARBA" id="ARBA00023125"/>
    </source>
</evidence>
<keyword evidence="1 3" id="KW-0238">DNA-binding</keyword>
<dbReference type="Proteomes" id="UP000764837">
    <property type="component" value="Unassembled WGS sequence"/>
</dbReference>
<dbReference type="InterPro" id="IPR036894">
    <property type="entry name" value="YbaB-like_sf"/>
</dbReference>
<dbReference type="RefSeq" id="WP_204940873.1">
    <property type="nucleotide sequence ID" value="NZ_JAFBBP010000001.1"/>
</dbReference>
<organism evidence="3 4">
    <name type="scientific">Micromonospora luteifusca</name>
    <dbReference type="NCBI Taxonomy" id="709860"/>
    <lineage>
        <taxon>Bacteria</taxon>
        <taxon>Bacillati</taxon>
        <taxon>Actinomycetota</taxon>
        <taxon>Actinomycetes</taxon>
        <taxon>Micromonosporales</taxon>
        <taxon>Micromonosporaceae</taxon>
        <taxon>Micromonospora</taxon>
    </lineage>
</organism>
<dbReference type="GO" id="GO:0003677">
    <property type="term" value="F:DNA binding"/>
    <property type="evidence" value="ECO:0007669"/>
    <property type="project" value="UniProtKB-KW"/>
</dbReference>
<comment type="caution">
    <text evidence="3">The sequence shown here is derived from an EMBL/GenBank/DDBJ whole genome shotgun (WGS) entry which is preliminary data.</text>
</comment>
<evidence type="ECO:0000313" key="4">
    <source>
        <dbReference type="Proteomes" id="UP000764837"/>
    </source>
</evidence>
<proteinExistence type="predicted"/>
<evidence type="ECO:0000256" key="2">
    <source>
        <dbReference type="SAM" id="Coils"/>
    </source>
</evidence>
<protein>
    <submittedName>
        <fullName evidence="3">DNA-binding YbaB/EbfC family protein</fullName>
    </submittedName>
</protein>
<gene>
    <name evidence="3" type="ORF">JOD64_000706</name>
</gene>
<name>A0ABS2LP96_9ACTN</name>
<dbReference type="EMBL" id="JAFBBP010000001">
    <property type="protein sequence ID" value="MBM7489484.1"/>
    <property type="molecule type" value="Genomic_DNA"/>
</dbReference>
<dbReference type="Pfam" id="PF02575">
    <property type="entry name" value="YbaB_DNA_bd"/>
    <property type="match status" value="1"/>
</dbReference>
<dbReference type="SUPFAM" id="SSF82607">
    <property type="entry name" value="YbaB-like"/>
    <property type="match status" value="1"/>
</dbReference>
<dbReference type="PANTHER" id="PTHR33449:SF1">
    <property type="entry name" value="NUCLEOID-ASSOCIATED PROTEIN YBAB"/>
    <property type="match status" value="1"/>
</dbReference>
<feature type="coiled-coil region" evidence="2">
    <location>
        <begin position="10"/>
        <end position="37"/>
    </location>
</feature>